<dbReference type="InterPro" id="IPR051011">
    <property type="entry name" value="Metal_resp_trans_reg"/>
</dbReference>
<dbReference type="InterPro" id="IPR001845">
    <property type="entry name" value="HTH_ArsR_DNA-bd_dom"/>
</dbReference>
<dbReference type="EMBL" id="JACIHM010000024">
    <property type="protein sequence ID" value="MBB4449753.1"/>
    <property type="molecule type" value="Genomic_DNA"/>
</dbReference>
<dbReference type="PANTHER" id="PTHR43132:SF2">
    <property type="entry name" value="ARSENICAL RESISTANCE OPERON REPRESSOR ARSR-RELATED"/>
    <property type="match status" value="1"/>
</dbReference>
<name>A0A7W6WS72_9HYPH</name>
<dbReference type="EMBL" id="JACIGW010000021">
    <property type="protein sequence ID" value="MBB4351829.1"/>
    <property type="molecule type" value="Genomic_DNA"/>
</dbReference>
<keyword evidence="2 5" id="KW-0238">DNA-binding</keyword>
<reference evidence="8 9" key="1">
    <citation type="submission" date="2020-08" db="EMBL/GenBank/DDBJ databases">
        <title>Genomic Encyclopedia of Type Strains, Phase IV (KMG-V): Genome sequencing to study the core and pangenomes of soil and plant-associated prokaryotes.</title>
        <authorList>
            <person name="Whitman W."/>
        </authorList>
    </citation>
    <scope>NUCLEOTIDE SEQUENCE [LARGE SCALE GENOMIC DNA]</scope>
    <source>
        <strain evidence="6 9">SEMIA 444</strain>
        <strain evidence="5 8">SEMIA 448</strain>
        <strain evidence="7 10">SEMIA 452</strain>
    </source>
</reference>
<dbReference type="Proteomes" id="UP000576087">
    <property type="component" value="Unassembled WGS sequence"/>
</dbReference>
<dbReference type="GO" id="GO:0003677">
    <property type="term" value="F:DNA binding"/>
    <property type="evidence" value="ECO:0007669"/>
    <property type="project" value="UniProtKB-KW"/>
</dbReference>
<keyword evidence="9" id="KW-1185">Reference proteome</keyword>
<evidence type="ECO:0000313" key="8">
    <source>
        <dbReference type="Proteomes" id="UP000520770"/>
    </source>
</evidence>
<dbReference type="CDD" id="cd00090">
    <property type="entry name" value="HTH_ARSR"/>
    <property type="match status" value="1"/>
</dbReference>
<dbReference type="InterPro" id="IPR011991">
    <property type="entry name" value="ArsR-like_HTH"/>
</dbReference>
<evidence type="ECO:0000313" key="7">
    <source>
        <dbReference type="EMBL" id="MBB4449753.1"/>
    </source>
</evidence>
<feature type="domain" description="HTH arsR-type" evidence="4">
    <location>
        <begin position="3"/>
        <end position="97"/>
    </location>
</feature>
<dbReference type="SMART" id="SM00418">
    <property type="entry name" value="HTH_ARSR"/>
    <property type="match status" value="1"/>
</dbReference>
<dbReference type="PRINTS" id="PR00778">
    <property type="entry name" value="HTHARSR"/>
</dbReference>
<evidence type="ECO:0000259" key="4">
    <source>
        <dbReference type="PROSITE" id="PS50987"/>
    </source>
</evidence>
<dbReference type="NCBIfam" id="NF033788">
    <property type="entry name" value="HTH_metalloreg"/>
    <property type="match status" value="1"/>
</dbReference>
<evidence type="ECO:0000256" key="1">
    <source>
        <dbReference type="ARBA" id="ARBA00023015"/>
    </source>
</evidence>
<dbReference type="RefSeq" id="WP_183830593.1">
    <property type="nucleotide sequence ID" value="NZ_JACIGW010000021.1"/>
</dbReference>
<proteinExistence type="predicted"/>
<dbReference type="PANTHER" id="PTHR43132">
    <property type="entry name" value="ARSENICAL RESISTANCE OPERON REPRESSOR ARSR-RELATED"/>
    <property type="match status" value="1"/>
</dbReference>
<dbReference type="GO" id="GO:0003700">
    <property type="term" value="F:DNA-binding transcription factor activity"/>
    <property type="evidence" value="ECO:0007669"/>
    <property type="project" value="InterPro"/>
</dbReference>
<dbReference type="Proteomes" id="UP000520770">
    <property type="component" value="Unassembled WGS sequence"/>
</dbReference>
<keyword evidence="3" id="KW-0804">Transcription</keyword>
<evidence type="ECO:0000256" key="3">
    <source>
        <dbReference type="ARBA" id="ARBA00023163"/>
    </source>
</evidence>
<organism evidence="5 8">
    <name type="scientific">Aliirhizobium cellulosilyticum</name>
    <dbReference type="NCBI Taxonomy" id="393664"/>
    <lineage>
        <taxon>Bacteria</taxon>
        <taxon>Pseudomonadati</taxon>
        <taxon>Pseudomonadota</taxon>
        <taxon>Alphaproteobacteria</taxon>
        <taxon>Hyphomicrobiales</taxon>
        <taxon>Rhizobiaceae</taxon>
        <taxon>Aliirhizobium</taxon>
    </lineage>
</organism>
<evidence type="ECO:0000313" key="6">
    <source>
        <dbReference type="EMBL" id="MBB4415061.1"/>
    </source>
</evidence>
<evidence type="ECO:0000313" key="10">
    <source>
        <dbReference type="Proteomes" id="UP000576087"/>
    </source>
</evidence>
<dbReference type="InterPro" id="IPR036388">
    <property type="entry name" value="WH-like_DNA-bd_sf"/>
</dbReference>
<dbReference type="PROSITE" id="PS50987">
    <property type="entry name" value="HTH_ARSR_2"/>
    <property type="match status" value="1"/>
</dbReference>
<gene>
    <name evidence="6" type="ORF">GGE31_005611</name>
    <name evidence="5" type="ORF">GGE33_005616</name>
    <name evidence="7" type="ORF">GGE35_005614</name>
</gene>
<dbReference type="Proteomes" id="UP000524535">
    <property type="component" value="Unassembled WGS sequence"/>
</dbReference>
<accession>A0A7W6WS72</accession>
<comment type="caution">
    <text evidence="5">The sequence shown here is derived from an EMBL/GenBank/DDBJ whole genome shotgun (WGS) entry which is preliminary data.</text>
</comment>
<dbReference type="EMBL" id="JACIGY010000021">
    <property type="protein sequence ID" value="MBB4415061.1"/>
    <property type="molecule type" value="Genomic_DNA"/>
</dbReference>
<dbReference type="InterPro" id="IPR036390">
    <property type="entry name" value="WH_DNA-bd_sf"/>
</dbReference>
<dbReference type="SUPFAM" id="SSF46785">
    <property type="entry name" value="Winged helix' DNA-binding domain"/>
    <property type="match status" value="1"/>
</dbReference>
<dbReference type="Gene3D" id="1.10.10.10">
    <property type="entry name" value="Winged helix-like DNA-binding domain superfamily/Winged helix DNA-binding domain"/>
    <property type="match status" value="1"/>
</dbReference>
<dbReference type="AlphaFoldDB" id="A0A7W6WS72"/>
<keyword evidence="1" id="KW-0805">Transcription regulation</keyword>
<sequence>MSTFSFDLEAASQLLDILGSPVRLEILRILEQGEISVTALAARVGMSQSAISQHLKKMRDRSVVMTRRSAQTIYYSLPAGSSASVVLAVLEGPPVPDPVIL</sequence>
<dbReference type="Pfam" id="PF01022">
    <property type="entry name" value="HTH_5"/>
    <property type="match status" value="1"/>
</dbReference>
<protein>
    <submittedName>
        <fullName evidence="5">DNA-binding transcriptional ArsR family regulator</fullName>
    </submittedName>
</protein>
<evidence type="ECO:0000313" key="5">
    <source>
        <dbReference type="EMBL" id="MBB4351829.1"/>
    </source>
</evidence>
<evidence type="ECO:0000313" key="9">
    <source>
        <dbReference type="Proteomes" id="UP000524535"/>
    </source>
</evidence>
<evidence type="ECO:0000256" key="2">
    <source>
        <dbReference type="ARBA" id="ARBA00023125"/>
    </source>
</evidence>